<protein>
    <submittedName>
        <fullName evidence="1">Alpha-D-ribose 1-methylphosphonate 5-triphosphate synthase subunit PhnG</fullName>
    </submittedName>
</protein>
<gene>
    <name evidence="1" type="ORF">EDC65_0951</name>
</gene>
<dbReference type="Proteomes" id="UP000278222">
    <property type="component" value="Unassembled WGS sequence"/>
</dbReference>
<dbReference type="NCBIfam" id="TIGR03293">
    <property type="entry name" value="PhnG_redo"/>
    <property type="match status" value="1"/>
</dbReference>
<reference evidence="1 2" key="1">
    <citation type="submission" date="2018-11" db="EMBL/GenBank/DDBJ databases">
        <title>Genomic Encyclopedia of Type Strains, Phase IV (KMG-IV): sequencing the most valuable type-strain genomes for metagenomic binning, comparative biology and taxonomic classification.</title>
        <authorList>
            <person name="Goeker M."/>
        </authorList>
    </citation>
    <scope>NUCLEOTIDE SEQUENCE [LARGE SCALE GENOMIC DNA]</scope>
    <source>
        <strain evidence="1 2">DSM 5900</strain>
    </source>
</reference>
<dbReference type="InterPro" id="IPR009609">
    <property type="entry name" value="Phosphonate_metab_PhnG"/>
</dbReference>
<organism evidence="1 2">
    <name type="scientific">Stella humosa</name>
    <dbReference type="NCBI Taxonomy" id="94"/>
    <lineage>
        <taxon>Bacteria</taxon>
        <taxon>Pseudomonadati</taxon>
        <taxon>Pseudomonadota</taxon>
        <taxon>Alphaproteobacteria</taxon>
        <taxon>Rhodospirillales</taxon>
        <taxon>Stellaceae</taxon>
        <taxon>Stella</taxon>
    </lineage>
</organism>
<dbReference type="RefSeq" id="WP_276330450.1">
    <property type="nucleotide sequence ID" value="NZ_RJKX01000011.1"/>
</dbReference>
<dbReference type="GO" id="GO:0019634">
    <property type="term" value="P:organic phosphonate metabolic process"/>
    <property type="evidence" value="ECO:0007669"/>
    <property type="project" value="InterPro"/>
</dbReference>
<keyword evidence="2" id="KW-1185">Reference proteome</keyword>
<name>A0A3N1M2K7_9PROT</name>
<dbReference type="GO" id="GO:0015716">
    <property type="term" value="P:organic phosphonate transport"/>
    <property type="evidence" value="ECO:0007669"/>
    <property type="project" value="InterPro"/>
</dbReference>
<comment type="caution">
    <text evidence="1">The sequence shown here is derived from an EMBL/GenBank/DDBJ whole genome shotgun (WGS) entry which is preliminary data.</text>
</comment>
<evidence type="ECO:0000313" key="2">
    <source>
        <dbReference type="Proteomes" id="UP000278222"/>
    </source>
</evidence>
<sequence>MSSPLPASPDQTPRQSWMATLARMPADRLEAGWQALADRPGYEMLRRPEIGMVMVRGRSGGTGPQFNLGEMTVTRCVVQLDSGTLGYGYVAGRDRRHAELAALFDAMLQEPASSDAILRAVIAPAAASLADAARDTREKAAATKVRFFTMVRGE</sequence>
<evidence type="ECO:0000313" key="1">
    <source>
        <dbReference type="EMBL" id="ROQ01764.1"/>
    </source>
</evidence>
<proteinExistence type="predicted"/>
<accession>A0A3N1M2K7</accession>
<dbReference type="AlphaFoldDB" id="A0A3N1M2K7"/>
<dbReference type="Pfam" id="PF06754">
    <property type="entry name" value="PhnG"/>
    <property type="match status" value="1"/>
</dbReference>
<dbReference type="EMBL" id="RJKX01000011">
    <property type="protein sequence ID" value="ROQ01764.1"/>
    <property type="molecule type" value="Genomic_DNA"/>
</dbReference>